<accession>A0ACB8U5U7</accession>
<reference evidence="1" key="1">
    <citation type="journal article" date="2021" name="Environ. Microbiol.">
        <title>Gene family expansions and transcriptome signatures uncover fungal adaptations to wood decay.</title>
        <authorList>
            <person name="Hage H."/>
            <person name="Miyauchi S."/>
            <person name="Viragh M."/>
            <person name="Drula E."/>
            <person name="Min B."/>
            <person name="Chaduli D."/>
            <person name="Navarro D."/>
            <person name="Favel A."/>
            <person name="Norest M."/>
            <person name="Lesage-Meessen L."/>
            <person name="Balint B."/>
            <person name="Merenyi Z."/>
            <person name="de Eugenio L."/>
            <person name="Morin E."/>
            <person name="Martinez A.T."/>
            <person name="Baldrian P."/>
            <person name="Stursova M."/>
            <person name="Martinez M.J."/>
            <person name="Novotny C."/>
            <person name="Magnuson J.K."/>
            <person name="Spatafora J.W."/>
            <person name="Maurice S."/>
            <person name="Pangilinan J."/>
            <person name="Andreopoulos W."/>
            <person name="LaButti K."/>
            <person name="Hundley H."/>
            <person name="Na H."/>
            <person name="Kuo A."/>
            <person name="Barry K."/>
            <person name="Lipzen A."/>
            <person name="Henrissat B."/>
            <person name="Riley R."/>
            <person name="Ahrendt S."/>
            <person name="Nagy L.G."/>
            <person name="Grigoriev I.V."/>
            <person name="Martin F."/>
            <person name="Rosso M.N."/>
        </authorList>
    </citation>
    <scope>NUCLEOTIDE SEQUENCE</scope>
    <source>
        <strain evidence="1">CBS 384.51</strain>
    </source>
</reference>
<name>A0ACB8U5U7_9APHY</name>
<sequence length="135" mass="15853">MVGRLRILAWVAWARMLLLMSTPEWSREMRYYNITPETQINATKLRRECRDKSRRCLPISNPPMFTLTNELSQPTSNAWNEGNSALLQETVKVQRKPTSTLSVIFPTNTAVIRKIKRFLRVARYHWTLLKPAQHN</sequence>
<proteinExistence type="predicted"/>
<evidence type="ECO:0000313" key="2">
    <source>
        <dbReference type="Proteomes" id="UP001055072"/>
    </source>
</evidence>
<dbReference type="Proteomes" id="UP001055072">
    <property type="component" value="Unassembled WGS sequence"/>
</dbReference>
<keyword evidence="2" id="KW-1185">Reference proteome</keyword>
<dbReference type="EMBL" id="MU274910">
    <property type="protein sequence ID" value="KAI0089633.1"/>
    <property type="molecule type" value="Genomic_DNA"/>
</dbReference>
<comment type="caution">
    <text evidence="1">The sequence shown here is derived from an EMBL/GenBank/DDBJ whole genome shotgun (WGS) entry which is preliminary data.</text>
</comment>
<organism evidence="1 2">
    <name type="scientific">Irpex rosettiformis</name>
    <dbReference type="NCBI Taxonomy" id="378272"/>
    <lineage>
        <taxon>Eukaryota</taxon>
        <taxon>Fungi</taxon>
        <taxon>Dikarya</taxon>
        <taxon>Basidiomycota</taxon>
        <taxon>Agaricomycotina</taxon>
        <taxon>Agaricomycetes</taxon>
        <taxon>Polyporales</taxon>
        <taxon>Irpicaceae</taxon>
        <taxon>Irpex</taxon>
    </lineage>
</organism>
<protein>
    <submittedName>
        <fullName evidence="1">Uncharacterized protein</fullName>
    </submittedName>
</protein>
<evidence type="ECO:0000313" key="1">
    <source>
        <dbReference type="EMBL" id="KAI0089633.1"/>
    </source>
</evidence>
<gene>
    <name evidence="1" type="ORF">BDY19DRAFT_905928</name>
</gene>